<comment type="caution">
    <text evidence="1">The sequence shown here is derived from an EMBL/GenBank/DDBJ whole genome shotgun (WGS) entry which is preliminary data.</text>
</comment>
<dbReference type="AlphaFoldDB" id="A0A2M8L7L2"/>
<dbReference type="EMBL" id="PFEM01000014">
    <property type="protein sequence ID" value="PJE70188.1"/>
    <property type="molecule type" value="Genomic_DNA"/>
</dbReference>
<protein>
    <submittedName>
        <fullName evidence="1">Uncharacterized protein</fullName>
    </submittedName>
</protein>
<evidence type="ECO:0000313" key="1">
    <source>
        <dbReference type="EMBL" id="PJE70188.1"/>
    </source>
</evidence>
<accession>A0A2M8L7L2</accession>
<reference evidence="2" key="1">
    <citation type="submission" date="2017-09" db="EMBL/GenBank/DDBJ databases">
        <title>Depth-based differentiation of microbial function through sediment-hosted aquifers and enrichment of novel symbionts in the deep terrestrial subsurface.</title>
        <authorList>
            <person name="Probst A.J."/>
            <person name="Ladd B."/>
            <person name="Jarett J.K."/>
            <person name="Geller-Mcgrath D.E."/>
            <person name="Sieber C.M.K."/>
            <person name="Emerson J.B."/>
            <person name="Anantharaman K."/>
            <person name="Thomas B.C."/>
            <person name="Malmstrom R."/>
            <person name="Stieglmeier M."/>
            <person name="Klingl A."/>
            <person name="Woyke T."/>
            <person name="Ryan C.M."/>
            <person name="Banfield J.F."/>
        </authorList>
    </citation>
    <scope>NUCLEOTIDE SEQUENCE [LARGE SCALE GENOMIC DNA]</scope>
</reference>
<sequence length="106" mass="11609">MAPFMVRGKIGVRAVLPRSVLAGWWNLHPAMRVMKPTAPVITPLSHPPLPTVAIWAKVAVGERLNATRANPKGKVFWGCLAVNVFLRTTALFMTERDVPLLAKKSA</sequence>
<proteinExistence type="predicted"/>
<dbReference type="Proteomes" id="UP000231579">
    <property type="component" value="Unassembled WGS sequence"/>
</dbReference>
<evidence type="ECO:0000313" key="2">
    <source>
        <dbReference type="Proteomes" id="UP000231579"/>
    </source>
</evidence>
<name>A0A2M8L7L2_9BACT</name>
<organism evidence="1 2">
    <name type="scientific">Candidatus Shapirobacteria bacterium CG10_big_fil_rev_8_21_14_0_10_48_15</name>
    <dbReference type="NCBI Taxonomy" id="1974484"/>
    <lineage>
        <taxon>Bacteria</taxon>
        <taxon>Candidatus Shapironibacteriota</taxon>
    </lineage>
</organism>
<gene>
    <name evidence="1" type="ORF">COU97_01010</name>
</gene>